<dbReference type="PROSITE" id="PS00041">
    <property type="entry name" value="HTH_ARAC_FAMILY_1"/>
    <property type="match status" value="1"/>
</dbReference>
<keyword evidence="6" id="KW-1185">Reference proteome</keyword>
<evidence type="ECO:0000313" key="6">
    <source>
        <dbReference type="Proteomes" id="UP000014605"/>
    </source>
</evidence>
<feature type="domain" description="HTH araC/xylS-type" evidence="4">
    <location>
        <begin position="217"/>
        <end position="315"/>
    </location>
</feature>
<dbReference type="GO" id="GO:0043565">
    <property type="term" value="F:sequence-specific DNA binding"/>
    <property type="evidence" value="ECO:0007669"/>
    <property type="project" value="InterPro"/>
</dbReference>
<evidence type="ECO:0000256" key="1">
    <source>
        <dbReference type="ARBA" id="ARBA00023015"/>
    </source>
</evidence>
<reference evidence="5 6" key="1">
    <citation type="submission" date="2013-04" db="EMBL/GenBank/DDBJ databases">
        <title>The Genome Sequence of Treponema vincentii F0403.</title>
        <authorList>
            <consortium name="The Broad Institute Genomics Platform"/>
            <person name="Earl A."/>
            <person name="Ward D."/>
            <person name="Feldgarden M."/>
            <person name="Gevers D."/>
            <person name="Leonetti C."/>
            <person name="Izard J."/>
            <person name="Walker B."/>
            <person name="Young S."/>
            <person name="Zeng Q."/>
            <person name="Gargeya S."/>
            <person name="Fitzgerald M."/>
            <person name="Haas B."/>
            <person name="Abouelleil A."/>
            <person name="Allen A.W."/>
            <person name="Alvarado L."/>
            <person name="Arachchi H.M."/>
            <person name="Berlin A.M."/>
            <person name="Chapman S.B."/>
            <person name="Gainer-Dewar J."/>
            <person name="Goldberg J."/>
            <person name="Griggs A."/>
            <person name="Gujja S."/>
            <person name="Hansen M."/>
            <person name="Howarth C."/>
            <person name="Imamovic A."/>
            <person name="Ireland A."/>
            <person name="Larimer J."/>
            <person name="McCowan C."/>
            <person name="Murphy C."/>
            <person name="Pearson M."/>
            <person name="Poon T.W."/>
            <person name="Priest M."/>
            <person name="Roberts A."/>
            <person name="Saif S."/>
            <person name="Shea T."/>
            <person name="Sisk P."/>
            <person name="Sykes S."/>
            <person name="Wortman J."/>
            <person name="Nusbaum C."/>
            <person name="Birren B."/>
        </authorList>
    </citation>
    <scope>NUCLEOTIDE SEQUENCE [LARGE SCALE GENOMIC DNA]</scope>
    <source>
        <strain evidence="5 6">F0403</strain>
    </source>
</reference>
<dbReference type="PRINTS" id="PR00032">
    <property type="entry name" value="HTHARAC"/>
</dbReference>
<dbReference type="Proteomes" id="UP000014605">
    <property type="component" value="Unassembled WGS sequence"/>
</dbReference>
<dbReference type="GO" id="GO:0003700">
    <property type="term" value="F:DNA-binding transcription factor activity"/>
    <property type="evidence" value="ECO:0007669"/>
    <property type="project" value="InterPro"/>
</dbReference>
<dbReference type="Pfam" id="PF12833">
    <property type="entry name" value="HTH_18"/>
    <property type="match status" value="1"/>
</dbReference>
<evidence type="ECO:0000313" key="5">
    <source>
        <dbReference type="EMBL" id="EPF47293.1"/>
    </source>
</evidence>
<dbReference type="SMART" id="SM00342">
    <property type="entry name" value="HTH_ARAC"/>
    <property type="match status" value="1"/>
</dbReference>
<accession>S3LA21</accession>
<dbReference type="PANTHER" id="PTHR47893:SF1">
    <property type="entry name" value="REGULATORY PROTEIN PCHR"/>
    <property type="match status" value="1"/>
</dbReference>
<dbReference type="EMBL" id="ATFC01000007">
    <property type="protein sequence ID" value="EPF47293.1"/>
    <property type="molecule type" value="Genomic_DNA"/>
</dbReference>
<protein>
    <recommendedName>
        <fullName evidence="4">HTH araC/xylS-type domain-containing protein</fullName>
    </recommendedName>
</protein>
<dbReference type="PANTHER" id="PTHR47893">
    <property type="entry name" value="REGULATORY PROTEIN PCHR"/>
    <property type="match status" value="1"/>
</dbReference>
<evidence type="ECO:0000256" key="2">
    <source>
        <dbReference type="ARBA" id="ARBA00023125"/>
    </source>
</evidence>
<dbReference type="Gene3D" id="1.10.10.60">
    <property type="entry name" value="Homeodomain-like"/>
    <property type="match status" value="2"/>
</dbReference>
<name>S3LA21_9SPIR</name>
<sequence length="322" mass="37186">MTKSYQTFIEHTGSMLTKKSALPNEYFNTYQFSSEYGKGFTAVYELDSYANICIAKHSYTSDFEYSVSTEDSITIQQYDSIDSDRRYPQGNVSAGMQYIDYTPDNRRYQYVIKKDVPAKVISVQLLPDYYEMYLKKEFGIKGIDLKKELQVFPHGVFIPEIASIFNRIRIFKGSKISTRLFFKSKIDELTAIIIQKAKELRHADDRKIAASDRYAVARIIEYVNAHLSKNFLLSDLASESYMSVSKFKYVFKAVTGRSFSDYITQKRMELACELLVQSNLYVAEIAYRLGYKNAGSFSVQFKNYTGVLPSNYRLNRACDIIK</sequence>
<organism evidence="5 6">
    <name type="scientific">Treponema vincentii F0403</name>
    <dbReference type="NCBI Taxonomy" id="1125702"/>
    <lineage>
        <taxon>Bacteria</taxon>
        <taxon>Pseudomonadati</taxon>
        <taxon>Spirochaetota</taxon>
        <taxon>Spirochaetia</taxon>
        <taxon>Spirochaetales</taxon>
        <taxon>Treponemataceae</taxon>
        <taxon>Treponema</taxon>
    </lineage>
</organism>
<dbReference type="InterPro" id="IPR009057">
    <property type="entry name" value="Homeodomain-like_sf"/>
</dbReference>
<dbReference type="GeneID" id="301461290"/>
<dbReference type="InterPro" id="IPR018060">
    <property type="entry name" value="HTH_AraC"/>
</dbReference>
<dbReference type="PROSITE" id="PS01124">
    <property type="entry name" value="HTH_ARAC_FAMILY_2"/>
    <property type="match status" value="1"/>
</dbReference>
<dbReference type="InterPro" id="IPR053142">
    <property type="entry name" value="PchR_regulatory_protein"/>
</dbReference>
<evidence type="ECO:0000256" key="3">
    <source>
        <dbReference type="ARBA" id="ARBA00023163"/>
    </source>
</evidence>
<gene>
    <name evidence="5" type="ORF">HMPREF1222_01117</name>
</gene>
<keyword evidence="3" id="KW-0804">Transcription</keyword>
<dbReference type="PATRIC" id="fig|1125702.3.peg.1159"/>
<keyword evidence="2" id="KW-0238">DNA-binding</keyword>
<proteinExistence type="predicted"/>
<dbReference type="AlphaFoldDB" id="S3LA21"/>
<dbReference type="SUPFAM" id="SSF46689">
    <property type="entry name" value="Homeodomain-like"/>
    <property type="match status" value="2"/>
</dbReference>
<evidence type="ECO:0000259" key="4">
    <source>
        <dbReference type="PROSITE" id="PS01124"/>
    </source>
</evidence>
<keyword evidence="1" id="KW-0805">Transcription regulation</keyword>
<dbReference type="InterPro" id="IPR018062">
    <property type="entry name" value="HTH_AraC-typ_CS"/>
</dbReference>
<dbReference type="InterPro" id="IPR020449">
    <property type="entry name" value="Tscrpt_reg_AraC-type_HTH"/>
</dbReference>
<comment type="caution">
    <text evidence="5">The sequence shown here is derived from an EMBL/GenBank/DDBJ whole genome shotgun (WGS) entry which is preliminary data.</text>
</comment>
<dbReference type="RefSeq" id="WP_016518570.1">
    <property type="nucleotide sequence ID" value="NZ_KE332512.1"/>
</dbReference>
<dbReference type="HOGENOM" id="CLU_052345_2_1_12"/>